<accession>A0A135HVL0</accession>
<dbReference type="AlphaFoldDB" id="A0A135HVL0"/>
<proteinExistence type="predicted"/>
<dbReference type="EMBL" id="LNTU01000012">
    <property type="protein sequence ID" value="KXF77188.1"/>
    <property type="molecule type" value="Genomic_DNA"/>
</dbReference>
<dbReference type="OrthoDB" id="1550603at2"/>
<gene>
    <name evidence="1" type="ORF">ATN84_07150</name>
</gene>
<comment type="caution">
    <text evidence="1">The sequence shown here is derived from an EMBL/GenBank/DDBJ whole genome shotgun (WGS) entry which is preliminary data.</text>
</comment>
<dbReference type="Pfam" id="PF08843">
    <property type="entry name" value="AbiEii"/>
    <property type="match status" value="1"/>
</dbReference>
<reference evidence="1 2" key="1">
    <citation type="submission" date="2015-11" db="EMBL/GenBank/DDBJ databases">
        <title>Draft genome sequence of Paramesorhizobium deserti A-3-E, a strain highly resistant to diverse beta-lactam antibiotics.</title>
        <authorList>
            <person name="Lv R."/>
            <person name="Yang X."/>
            <person name="Fang N."/>
            <person name="Guo J."/>
            <person name="Luo X."/>
            <person name="Peng F."/>
            <person name="Yang R."/>
            <person name="Cui Y."/>
            <person name="Fang C."/>
            <person name="Song Y."/>
        </authorList>
    </citation>
    <scope>NUCLEOTIDE SEQUENCE [LARGE SCALE GENOMIC DNA]</scope>
    <source>
        <strain evidence="1 2">A-3-E</strain>
    </source>
</reference>
<sequence>MPASEAYRAQVGLLVRVLPLVAEENVFALKGGTAINLFVRDLPRLSVDIDLTYLPVEDRATSLANIDAAIRRIAARIAENVPHSRTQVVPLHSEGTATKVLVTSDGVQIKIEVTPVIRGCVYSPETRAVCDRVEELFGYAEVPVVSFPDLYAGKIVAALDRQHPRDLFDVRDLLANEGISDELRRAFIVYILSHNRPMGEVLAPTRKDLRHEFDAGFAGMTEEPVTLEALYDAREALIVEVVGKMPAEHRRFLLSFKASEPEWDLLGVPGAADLPAVRWKVDNLAKLSEGRREKLLSDLRRVLAT</sequence>
<organism evidence="1 2">
    <name type="scientific">Paramesorhizobium deserti</name>
    <dbReference type="NCBI Taxonomy" id="1494590"/>
    <lineage>
        <taxon>Bacteria</taxon>
        <taxon>Pseudomonadati</taxon>
        <taxon>Pseudomonadota</taxon>
        <taxon>Alphaproteobacteria</taxon>
        <taxon>Hyphomicrobiales</taxon>
        <taxon>Phyllobacteriaceae</taxon>
        <taxon>Paramesorhizobium</taxon>
    </lineage>
</organism>
<dbReference type="RefSeq" id="WP_068881376.1">
    <property type="nucleotide sequence ID" value="NZ_LNTU01000012.1"/>
</dbReference>
<name>A0A135HVL0_9HYPH</name>
<dbReference type="STRING" id="1494590.ATN84_07150"/>
<evidence type="ECO:0008006" key="3">
    <source>
        <dbReference type="Google" id="ProtNLM"/>
    </source>
</evidence>
<protein>
    <recommendedName>
        <fullName evidence="3">Nucleotidyl transferase AbiEii/AbiGii toxin family protein</fullName>
    </recommendedName>
</protein>
<evidence type="ECO:0000313" key="1">
    <source>
        <dbReference type="EMBL" id="KXF77188.1"/>
    </source>
</evidence>
<evidence type="ECO:0000313" key="2">
    <source>
        <dbReference type="Proteomes" id="UP000070107"/>
    </source>
</evidence>
<keyword evidence="2" id="KW-1185">Reference proteome</keyword>
<dbReference type="InterPro" id="IPR014942">
    <property type="entry name" value="AbiEii"/>
</dbReference>
<dbReference type="Gene3D" id="3.10.450.620">
    <property type="entry name" value="JHP933, nucleotidyltransferase-like core domain"/>
    <property type="match status" value="1"/>
</dbReference>
<dbReference type="Proteomes" id="UP000070107">
    <property type="component" value="Unassembled WGS sequence"/>
</dbReference>